<protein>
    <submittedName>
        <fullName evidence="1">Uncharacterized protein</fullName>
    </submittedName>
</protein>
<organism evidence="1 2">
    <name type="scientific">Arthrobacter burdickii</name>
    <dbReference type="NCBI Taxonomy" id="3035920"/>
    <lineage>
        <taxon>Bacteria</taxon>
        <taxon>Bacillati</taxon>
        <taxon>Actinomycetota</taxon>
        <taxon>Actinomycetes</taxon>
        <taxon>Micrococcales</taxon>
        <taxon>Micrococcaceae</taxon>
        <taxon>Arthrobacter</taxon>
    </lineage>
</organism>
<reference evidence="1" key="1">
    <citation type="submission" date="2023-06" db="EMBL/GenBank/DDBJ databases">
        <title>MT1 and MT2 Draft Genomes of Novel Species.</title>
        <authorList>
            <person name="Venkateswaran K."/>
        </authorList>
    </citation>
    <scope>NUCLEOTIDE SEQUENCE</scope>
    <source>
        <strain evidence="1">IIF3SC-B10</strain>
    </source>
</reference>
<dbReference type="EMBL" id="JAROCG010000001">
    <property type="protein sequence ID" value="MDN4611919.1"/>
    <property type="molecule type" value="Genomic_DNA"/>
</dbReference>
<accession>A0ABT8K3A4</accession>
<gene>
    <name evidence="1" type="ORF">P5G52_13705</name>
</gene>
<evidence type="ECO:0000313" key="2">
    <source>
        <dbReference type="Proteomes" id="UP001174209"/>
    </source>
</evidence>
<evidence type="ECO:0000313" key="1">
    <source>
        <dbReference type="EMBL" id="MDN4611919.1"/>
    </source>
</evidence>
<dbReference type="RefSeq" id="WP_301228239.1">
    <property type="nucleotide sequence ID" value="NZ_JAROCG010000001.1"/>
</dbReference>
<proteinExistence type="predicted"/>
<comment type="caution">
    <text evidence="1">The sequence shown here is derived from an EMBL/GenBank/DDBJ whole genome shotgun (WGS) entry which is preliminary data.</text>
</comment>
<sequence length="62" mass="6777">MDHVWKALEGWAEKLGLVADDATSKRLDVADLNIKASDTNVSEFTRRRNHQDVLGAAKVAAA</sequence>
<keyword evidence="2" id="KW-1185">Reference proteome</keyword>
<name>A0ABT8K3A4_9MICC</name>
<dbReference type="Proteomes" id="UP001174209">
    <property type="component" value="Unassembled WGS sequence"/>
</dbReference>